<dbReference type="PANTHER" id="PTHR43643">
    <property type="entry name" value="HISTIDINOL-PHOSPHATE AMINOTRANSFERASE 2"/>
    <property type="match status" value="1"/>
</dbReference>
<dbReference type="EC" id="2.6.1.9" evidence="6"/>
<dbReference type="PROSITE" id="PS00599">
    <property type="entry name" value="AA_TRANSFER_CLASS_2"/>
    <property type="match status" value="1"/>
</dbReference>
<evidence type="ECO:0000256" key="5">
    <source>
        <dbReference type="ARBA" id="ARBA00022898"/>
    </source>
</evidence>
<dbReference type="AlphaFoldDB" id="A0A562WIU7"/>
<dbReference type="GO" id="GO:0000105">
    <property type="term" value="P:L-histidine biosynthetic process"/>
    <property type="evidence" value="ECO:0007669"/>
    <property type="project" value="UniProtKB-UniRule"/>
</dbReference>
<reference evidence="8 9" key="1">
    <citation type="submission" date="2019-07" db="EMBL/GenBank/DDBJ databases">
        <title>R&amp;d 2014.</title>
        <authorList>
            <person name="Klenk H.-P."/>
        </authorList>
    </citation>
    <scope>NUCLEOTIDE SEQUENCE [LARGE SCALE GENOMIC DNA]</scope>
    <source>
        <strain evidence="8 9">DSM 43912</strain>
    </source>
</reference>
<dbReference type="RefSeq" id="WP_145818369.1">
    <property type="nucleotide sequence ID" value="NZ_AP023438.1"/>
</dbReference>
<organism evidence="8 9">
    <name type="scientific">Micromonospora sagamiensis</name>
    <dbReference type="NCBI Taxonomy" id="47875"/>
    <lineage>
        <taxon>Bacteria</taxon>
        <taxon>Bacillati</taxon>
        <taxon>Actinomycetota</taxon>
        <taxon>Actinomycetes</taxon>
        <taxon>Micromonosporales</taxon>
        <taxon>Micromonosporaceae</taxon>
        <taxon>Micromonospora</taxon>
    </lineage>
</organism>
<comment type="caution">
    <text evidence="8">The sequence shown here is derived from an EMBL/GenBank/DDBJ whole genome shotgun (WGS) entry which is preliminary data.</text>
</comment>
<keyword evidence="5 6" id="KW-0663">Pyridoxal phosphate</keyword>
<evidence type="ECO:0000256" key="6">
    <source>
        <dbReference type="HAMAP-Rule" id="MF_01023"/>
    </source>
</evidence>
<feature type="domain" description="Aminotransferase class I/classII large" evidence="7">
    <location>
        <begin position="24"/>
        <end position="342"/>
    </location>
</feature>
<dbReference type="InterPro" id="IPR005861">
    <property type="entry name" value="HisP_aminotrans"/>
</dbReference>
<accession>A0A562WIU7</accession>
<gene>
    <name evidence="6" type="primary">hisC</name>
    <name evidence="8" type="ORF">JD81_02974</name>
</gene>
<dbReference type="Pfam" id="PF00155">
    <property type="entry name" value="Aminotran_1_2"/>
    <property type="match status" value="1"/>
</dbReference>
<comment type="cofactor">
    <cofactor evidence="1 6">
        <name>pyridoxal 5'-phosphate</name>
        <dbReference type="ChEBI" id="CHEBI:597326"/>
    </cofactor>
</comment>
<dbReference type="InterPro" id="IPR015421">
    <property type="entry name" value="PyrdxlP-dep_Trfase_major"/>
</dbReference>
<dbReference type="PANTHER" id="PTHR43643:SF3">
    <property type="entry name" value="HISTIDINOL-PHOSPHATE AMINOTRANSFERASE"/>
    <property type="match status" value="1"/>
</dbReference>
<dbReference type="SUPFAM" id="SSF53383">
    <property type="entry name" value="PLP-dependent transferases"/>
    <property type="match status" value="1"/>
</dbReference>
<dbReference type="NCBIfam" id="NF002878">
    <property type="entry name" value="PRK03321.1"/>
    <property type="match status" value="1"/>
</dbReference>
<dbReference type="InterPro" id="IPR015424">
    <property type="entry name" value="PyrdxlP-dep_Trfase"/>
</dbReference>
<protein>
    <recommendedName>
        <fullName evidence="6">Histidinol-phosphate aminotransferase</fullName>
        <ecNumber evidence="6">2.6.1.9</ecNumber>
    </recommendedName>
    <alternativeName>
        <fullName evidence="6">Imidazole acetol-phosphate transaminase</fullName>
    </alternativeName>
</protein>
<evidence type="ECO:0000256" key="2">
    <source>
        <dbReference type="ARBA" id="ARBA00011738"/>
    </source>
</evidence>
<dbReference type="CDD" id="cd00609">
    <property type="entry name" value="AAT_like"/>
    <property type="match status" value="1"/>
</dbReference>
<dbReference type="HAMAP" id="MF_01023">
    <property type="entry name" value="HisC_aminotrans_2"/>
    <property type="match status" value="1"/>
</dbReference>
<evidence type="ECO:0000256" key="3">
    <source>
        <dbReference type="ARBA" id="ARBA00022576"/>
    </source>
</evidence>
<dbReference type="NCBIfam" id="TIGR01141">
    <property type="entry name" value="hisC"/>
    <property type="match status" value="1"/>
</dbReference>
<dbReference type="EMBL" id="VLLP01000001">
    <property type="protein sequence ID" value="TWJ29464.1"/>
    <property type="molecule type" value="Genomic_DNA"/>
</dbReference>
<dbReference type="Proteomes" id="UP000319728">
    <property type="component" value="Unassembled WGS sequence"/>
</dbReference>
<dbReference type="InterPro" id="IPR050106">
    <property type="entry name" value="HistidinolP_aminotransfase"/>
</dbReference>
<evidence type="ECO:0000259" key="7">
    <source>
        <dbReference type="Pfam" id="PF00155"/>
    </source>
</evidence>
<dbReference type="Gene3D" id="3.90.1150.10">
    <property type="entry name" value="Aspartate Aminotransferase, domain 1"/>
    <property type="match status" value="1"/>
</dbReference>
<dbReference type="UniPathway" id="UPA00031">
    <property type="reaction ID" value="UER00012"/>
</dbReference>
<keyword evidence="3 6" id="KW-0032">Aminotransferase</keyword>
<dbReference type="InterPro" id="IPR015422">
    <property type="entry name" value="PyrdxlP-dep_Trfase_small"/>
</dbReference>
<name>A0A562WIU7_9ACTN</name>
<evidence type="ECO:0000313" key="8">
    <source>
        <dbReference type="EMBL" id="TWJ29464.1"/>
    </source>
</evidence>
<keyword evidence="6" id="KW-0028">Amino-acid biosynthesis</keyword>
<comment type="similarity">
    <text evidence="6">Belongs to the class-II pyridoxal-phosphate-dependent aminotransferase family. Histidinol-phosphate aminotransferase subfamily.</text>
</comment>
<keyword evidence="4 6" id="KW-0808">Transferase</keyword>
<evidence type="ECO:0000313" key="9">
    <source>
        <dbReference type="Proteomes" id="UP000319728"/>
    </source>
</evidence>
<keyword evidence="9" id="KW-1185">Reference proteome</keyword>
<dbReference type="InterPro" id="IPR001917">
    <property type="entry name" value="Aminotrans_II_pyridoxalP_BS"/>
</dbReference>
<evidence type="ECO:0000256" key="1">
    <source>
        <dbReference type="ARBA" id="ARBA00001933"/>
    </source>
</evidence>
<dbReference type="GO" id="GO:0004400">
    <property type="term" value="F:histidinol-phosphate transaminase activity"/>
    <property type="evidence" value="ECO:0007669"/>
    <property type="project" value="UniProtKB-UniRule"/>
</dbReference>
<evidence type="ECO:0000256" key="4">
    <source>
        <dbReference type="ARBA" id="ARBA00022679"/>
    </source>
</evidence>
<feature type="modified residue" description="N6-(pyridoxal phosphate)lysine" evidence="6">
    <location>
        <position position="216"/>
    </location>
</feature>
<dbReference type="OrthoDB" id="9809616at2"/>
<dbReference type="InterPro" id="IPR004839">
    <property type="entry name" value="Aminotransferase_I/II_large"/>
</dbReference>
<proteinExistence type="inferred from homology"/>
<comment type="pathway">
    <text evidence="6">Amino-acid biosynthesis; L-histidine biosynthesis; L-histidine from 5-phospho-alpha-D-ribose 1-diphosphate: step 7/9.</text>
</comment>
<keyword evidence="6" id="KW-0368">Histidine biosynthesis</keyword>
<dbReference type="GO" id="GO:0030170">
    <property type="term" value="F:pyridoxal phosphate binding"/>
    <property type="evidence" value="ECO:0007669"/>
    <property type="project" value="InterPro"/>
</dbReference>
<sequence length="358" mass="37745">MTVPSRASVSTEAGYRPTLVEPGLVQLANNEVPDGPLPSAVRALAAAATGVNRYPDPAAAGLADRIAEHLAVDPERVVVGDGSVSVCQQVLQALCGPGDEVVVGAPSFELYPVLSRAVGAVPRPVAVTREHALDLDAMAAAVTPATQVLFLCNPNNPTGTAVDRARLDRFLDRVPGRVLVVLDEAYRDFVDDPRVPDGVVTARSRDNVAVLRTFSKGYGLAGLRVGYGVFPVLVADAVRRLALPYAVNALAQTAAVASLDAGAELRDRCGRIGRERDRMRTELRRAGFAVPPSQANFLWLPVGDRAEALAAHCRRHGVLVRAFPGAGVRVSVGTPAENDAFLRLVRAPEGTRPEPAGT</sequence>
<comment type="subunit">
    <text evidence="2 6">Homodimer.</text>
</comment>
<dbReference type="Gene3D" id="3.40.640.10">
    <property type="entry name" value="Type I PLP-dependent aspartate aminotransferase-like (Major domain)"/>
    <property type="match status" value="1"/>
</dbReference>
<dbReference type="InterPro" id="IPR024892">
    <property type="entry name" value="ArAT"/>
</dbReference>
<comment type="catalytic activity">
    <reaction evidence="6">
        <text>L-histidinol phosphate + 2-oxoglutarate = 3-(imidazol-4-yl)-2-oxopropyl phosphate + L-glutamate</text>
        <dbReference type="Rhea" id="RHEA:23744"/>
        <dbReference type="ChEBI" id="CHEBI:16810"/>
        <dbReference type="ChEBI" id="CHEBI:29985"/>
        <dbReference type="ChEBI" id="CHEBI:57766"/>
        <dbReference type="ChEBI" id="CHEBI:57980"/>
        <dbReference type="EC" id="2.6.1.9"/>
    </reaction>
</comment>